<dbReference type="AlphaFoldDB" id="A0A7Z0C5T9"/>
<dbReference type="Proteomes" id="UP000537326">
    <property type="component" value="Unassembled WGS sequence"/>
</dbReference>
<keyword evidence="2" id="KW-0472">Membrane</keyword>
<gene>
    <name evidence="3" type="ORF">BKA05_002999</name>
</gene>
<keyword evidence="4" id="KW-1185">Reference proteome</keyword>
<feature type="transmembrane region" description="Helical" evidence="2">
    <location>
        <begin position="21"/>
        <end position="54"/>
    </location>
</feature>
<evidence type="ECO:0000313" key="4">
    <source>
        <dbReference type="Proteomes" id="UP000537326"/>
    </source>
</evidence>
<evidence type="ECO:0000256" key="1">
    <source>
        <dbReference type="SAM" id="MobiDB-lite"/>
    </source>
</evidence>
<reference evidence="3 4" key="1">
    <citation type="submission" date="2020-07" db="EMBL/GenBank/DDBJ databases">
        <title>Sequencing the genomes of 1000 actinobacteria strains.</title>
        <authorList>
            <person name="Klenk H.-P."/>
        </authorList>
    </citation>
    <scope>NUCLEOTIDE SEQUENCE [LARGE SCALE GENOMIC DNA]</scope>
    <source>
        <strain evidence="3 4">DSM 18248</strain>
    </source>
</reference>
<feature type="region of interest" description="Disordered" evidence="1">
    <location>
        <begin position="62"/>
        <end position="105"/>
    </location>
</feature>
<dbReference type="RefSeq" id="WP_179532170.1">
    <property type="nucleotide sequence ID" value="NZ_BAAAPP010000008.1"/>
</dbReference>
<name>A0A7Z0C5T9_9ACTN</name>
<keyword evidence="2" id="KW-1133">Transmembrane helix</keyword>
<organism evidence="3 4">
    <name type="scientific">Nocardioides marinus</name>
    <dbReference type="NCBI Taxonomy" id="374514"/>
    <lineage>
        <taxon>Bacteria</taxon>
        <taxon>Bacillati</taxon>
        <taxon>Actinomycetota</taxon>
        <taxon>Actinomycetes</taxon>
        <taxon>Propionibacteriales</taxon>
        <taxon>Nocardioidaceae</taxon>
        <taxon>Nocardioides</taxon>
    </lineage>
</organism>
<comment type="caution">
    <text evidence="3">The sequence shown here is derived from an EMBL/GenBank/DDBJ whole genome shotgun (WGS) entry which is preliminary data.</text>
</comment>
<keyword evidence="2" id="KW-0812">Transmembrane</keyword>
<proteinExistence type="predicted"/>
<sequence length="292" mass="31404">MDSLRPAATVLRRTLLTGRRTAVTLVALLLVWIVIGFVWAVLLGALLVAALVLGDKPLPTAPSPTPAAARTAPPATAPPTAPATPLAAPATVDLAPGDDSGPTMEKAYAKLGLSQLPPFEGLGEVRTYDGPRKLRLMPDNPIEQRFDGRTYSMHFANQAVRWVTGRDRRGNPTFTTSTTAKVPVDDITGIDWREPDPRVPGTMGLGQLTVRFQVGKGRHRTDSRSRGCHIRVDQVEQFRGLRDYLSAATGLPVTAAETAVDLEARRLLKRATAPFPAMGPDGRSVMMPPEPL</sequence>
<feature type="compositionally biased region" description="Low complexity" evidence="1">
    <location>
        <begin position="83"/>
        <end position="95"/>
    </location>
</feature>
<accession>A0A7Z0C5T9</accession>
<protein>
    <submittedName>
        <fullName evidence="3">Uncharacterized protein</fullName>
    </submittedName>
</protein>
<dbReference type="EMBL" id="JACBZI010000001">
    <property type="protein sequence ID" value="NYI11484.1"/>
    <property type="molecule type" value="Genomic_DNA"/>
</dbReference>
<evidence type="ECO:0000313" key="3">
    <source>
        <dbReference type="EMBL" id="NYI11484.1"/>
    </source>
</evidence>
<evidence type="ECO:0000256" key="2">
    <source>
        <dbReference type="SAM" id="Phobius"/>
    </source>
</evidence>